<proteinExistence type="predicted"/>
<reference evidence="1 2" key="1">
    <citation type="submission" date="2019-03" db="EMBL/GenBank/DDBJ databases">
        <authorList>
            <consortium name="Pathogen Informatics"/>
        </authorList>
    </citation>
    <scope>NUCLEOTIDE SEQUENCE [LARGE SCALE GENOMIC DNA]</scope>
    <source>
        <strain evidence="1 2">NCTC12998</strain>
    </source>
</reference>
<accession>A0A485CLN9</accession>
<sequence>MTTLAREHNMADAGAGPAVTWNPVRLRSSAVNSGWTPTVPAALGDVNIMESQDVEVSRGPLSTMEQHLQRILDHLNTMHTISLGGMASAPRITVSGYARLSVKNLLYRLGKAGHAFSQYPSRR</sequence>
<dbReference type="AlphaFoldDB" id="A0A485CLN9"/>
<protein>
    <submittedName>
        <fullName evidence="1">Uncharacterized protein</fullName>
    </submittedName>
</protein>
<dbReference type="Proteomes" id="UP000345637">
    <property type="component" value="Unassembled WGS sequence"/>
</dbReference>
<dbReference type="EMBL" id="CAADJE010000028">
    <property type="protein sequence ID" value="VFS85415.1"/>
    <property type="molecule type" value="Genomic_DNA"/>
</dbReference>
<name>A0A485CLN9_RAOPL</name>
<organism evidence="1 2">
    <name type="scientific">Raoultella planticola</name>
    <name type="common">Klebsiella planticola</name>
    <dbReference type="NCBI Taxonomy" id="575"/>
    <lineage>
        <taxon>Bacteria</taxon>
        <taxon>Pseudomonadati</taxon>
        <taxon>Pseudomonadota</taxon>
        <taxon>Gammaproteobacteria</taxon>
        <taxon>Enterobacterales</taxon>
        <taxon>Enterobacteriaceae</taxon>
        <taxon>Klebsiella/Raoultella group</taxon>
        <taxon>Raoultella</taxon>
    </lineage>
</organism>
<gene>
    <name evidence="1" type="ORF">NCTC12998_06063</name>
</gene>
<evidence type="ECO:0000313" key="2">
    <source>
        <dbReference type="Proteomes" id="UP000345637"/>
    </source>
</evidence>
<evidence type="ECO:0000313" key="1">
    <source>
        <dbReference type="EMBL" id="VFS85415.1"/>
    </source>
</evidence>